<accession>A0A556U3D7</accession>
<feature type="compositionally biased region" description="Basic and acidic residues" evidence="1">
    <location>
        <begin position="102"/>
        <end position="116"/>
    </location>
</feature>
<dbReference type="Proteomes" id="UP000319801">
    <property type="component" value="Unassembled WGS sequence"/>
</dbReference>
<feature type="compositionally biased region" description="Polar residues" evidence="1">
    <location>
        <begin position="120"/>
        <end position="129"/>
    </location>
</feature>
<name>A0A556U3D7_BAGYA</name>
<feature type="region of interest" description="Disordered" evidence="1">
    <location>
        <begin position="206"/>
        <end position="265"/>
    </location>
</feature>
<proteinExistence type="predicted"/>
<protein>
    <submittedName>
        <fullName evidence="2">Uncharacterized protein</fullName>
    </submittedName>
</protein>
<gene>
    <name evidence="2" type="ORF">Baya_6958</name>
</gene>
<evidence type="ECO:0000256" key="1">
    <source>
        <dbReference type="SAM" id="MobiDB-lite"/>
    </source>
</evidence>
<organism evidence="2 3">
    <name type="scientific">Bagarius yarrelli</name>
    <name type="common">Goonch</name>
    <name type="synonym">Bagrus yarrelli</name>
    <dbReference type="NCBI Taxonomy" id="175774"/>
    <lineage>
        <taxon>Eukaryota</taxon>
        <taxon>Metazoa</taxon>
        <taxon>Chordata</taxon>
        <taxon>Craniata</taxon>
        <taxon>Vertebrata</taxon>
        <taxon>Euteleostomi</taxon>
        <taxon>Actinopterygii</taxon>
        <taxon>Neopterygii</taxon>
        <taxon>Teleostei</taxon>
        <taxon>Ostariophysi</taxon>
        <taxon>Siluriformes</taxon>
        <taxon>Sisoridae</taxon>
        <taxon>Sisorinae</taxon>
        <taxon>Bagarius</taxon>
    </lineage>
</organism>
<reference evidence="2 3" key="1">
    <citation type="journal article" date="2019" name="Genome Biol. Evol.">
        <title>Whole-Genome Sequencing of the Giant Devil Catfish, Bagarius yarrelli.</title>
        <authorList>
            <person name="Jiang W."/>
            <person name="Lv Y."/>
            <person name="Cheng L."/>
            <person name="Yang K."/>
            <person name="Chao B."/>
            <person name="Wang X."/>
            <person name="Li Y."/>
            <person name="Pan X."/>
            <person name="You X."/>
            <person name="Zhang Y."/>
            <person name="Yang J."/>
            <person name="Li J."/>
            <person name="Zhang X."/>
            <person name="Liu S."/>
            <person name="Sun C."/>
            <person name="Yang J."/>
            <person name="Shi Q."/>
        </authorList>
    </citation>
    <scope>NUCLEOTIDE SEQUENCE [LARGE SCALE GENOMIC DNA]</scope>
    <source>
        <strain evidence="2">JWS20170419001</strain>
        <tissue evidence="2">Muscle</tissue>
    </source>
</reference>
<feature type="compositionally biased region" description="Basic and acidic residues" evidence="1">
    <location>
        <begin position="130"/>
        <end position="141"/>
    </location>
</feature>
<feature type="region of interest" description="Disordered" evidence="1">
    <location>
        <begin position="82"/>
        <end position="149"/>
    </location>
</feature>
<feature type="compositionally biased region" description="Basic and acidic residues" evidence="1">
    <location>
        <begin position="206"/>
        <end position="225"/>
    </location>
</feature>
<dbReference type="EMBL" id="VCAZ01000043">
    <property type="protein sequence ID" value="TSM28176.1"/>
    <property type="molecule type" value="Genomic_DNA"/>
</dbReference>
<sequence>MPTLAKGCYLEVMRHPRMRRYRGILLPRGRWLTGRINGHAGTPQLNRSLPAEALDTFVELLGNAVHFLGALVGKVQAANSLTGGVDRPHQGGSDHSAGAQRRSTEPEERGQRDLDMKFSSPINTDNTSHTSDEEASHRNDTIEEDKYDYKMKTDKAPDLRRVDAQISTCSYNAGQLVNRSSQVTRRSDSVLRLLRRMTMCDRNKVKEDPGTAVHREAEQDERVHSTEGPTEESRMSNLAAEKNQPEHSERNLFMFMPGVGQTVRG</sequence>
<dbReference type="AlphaFoldDB" id="A0A556U3D7"/>
<comment type="caution">
    <text evidence="2">The sequence shown here is derived from an EMBL/GenBank/DDBJ whole genome shotgun (WGS) entry which is preliminary data.</text>
</comment>
<evidence type="ECO:0000313" key="2">
    <source>
        <dbReference type="EMBL" id="TSM28176.1"/>
    </source>
</evidence>
<keyword evidence="3" id="KW-1185">Reference proteome</keyword>
<evidence type="ECO:0000313" key="3">
    <source>
        <dbReference type="Proteomes" id="UP000319801"/>
    </source>
</evidence>